<feature type="compositionally biased region" description="Low complexity" evidence="1">
    <location>
        <begin position="156"/>
        <end position="166"/>
    </location>
</feature>
<accession>A0ABP1QJH5</accession>
<organism evidence="2 3">
    <name type="scientific">Orchesella dallaii</name>
    <dbReference type="NCBI Taxonomy" id="48710"/>
    <lineage>
        <taxon>Eukaryota</taxon>
        <taxon>Metazoa</taxon>
        <taxon>Ecdysozoa</taxon>
        <taxon>Arthropoda</taxon>
        <taxon>Hexapoda</taxon>
        <taxon>Collembola</taxon>
        <taxon>Entomobryomorpha</taxon>
        <taxon>Entomobryoidea</taxon>
        <taxon>Orchesellidae</taxon>
        <taxon>Orchesellinae</taxon>
        <taxon>Orchesella</taxon>
    </lineage>
</organism>
<evidence type="ECO:0000313" key="3">
    <source>
        <dbReference type="Proteomes" id="UP001642540"/>
    </source>
</evidence>
<proteinExistence type="predicted"/>
<evidence type="ECO:0000313" key="2">
    <source>
        <dbReference type="EMBL" id="CAL8104523.1"/>
    </source>
</evidence>
<feature type="region of interest" description="Disordered" evidence="1">
    <location>
        <begin position="138"/>
        <end position="221"/>
    </location>
</feature>
<name>A0ABP1QJH5_9HEXA</name>
<feature type="compositionally biased region" description="Polar residues" evidence="1">
    <location>
        <begin position="341"/>
        <end position="357"/>
    </location>
</feature>
<feature type="compositionally biased region" description="Polar residues" evidence="1">
    <location>
        <begin position="167"/>
        <end position="179"/>
    </location>
</feature>
<dbReference type="EMBL" id="CAXLJM020000035">
    <property type="protein sequence ID" value="CAL8104523.1"/>
    <property type="molecule type" value="Genomic_DNA"/>
</dbReference>
<comment type="caution">
    <text evidence="2">The sequence shown here is derived from an EMBL/GenBank/DDBJ whole genome shotgun (WGS) entry which is preliminary data.</text>
</comment>
<feature type="compositionally biased region" description="Basic and acidic residues" evidence="1">
    <location>
        <begin position="327"/>
        <end position="337"/>
    </location>
</feature>
<feature type="region of interest" description="Disordered" evidence="1">
    <location>
        <begin position="327"/>
        <end position="357"/>
    </location>
</feature>
<gene>
    <name evidence="2" type="ORF">ODALV1_LOCUS11786</name>
</gene>
<protein>
    <submittedName>
        <fullName evidence="2">Uncharacterized protein</fullName>
    </submittedName>
</protein>
<reference evidence="2 3" key="1">
    <citation type="submission" date="2024-08" db="EMBL/GenBank/DDBJ databases">
        <authorList>
            <person name="Cucini C."/>
            <person name="Frati F."/>
        </authorList>
    </citation>
    <scope>NUCLEOTIDE SEQUENCE [LARGE SCALE GENOMIC DNA]</scope>
</reference>
<feature type="compositionally biased region" description="Low complexity" evidence="1">
    <location>
        <begin position="183"/>
        <end position="203"/>
    </location>
</feature>
<evidence type="ECO:0000256" key="1">
    <source>
        <dbReference type="SAM" id="MobiDB-lite"/>
    </source>
</evidence>
<sequence>MRFICDICPLTATTGQTVIIGHYEAWIKHLLTPQHQTEQNLAMKRRSCWTEAGYTAMVKNLPKFDESSADLYEDVAMQLSEYGFIEAIFHRKLTESESIYVAIQLYETKPFPSNLAFIDGNEFSVTLLPKPTMNSLSGNGFINDGSGLGQRRRRLSSTSSGGHDSSFLMNLSISGNENGAQHPRSPSTPMTPSPSNTWSSPVSRFFSNGRESRPLEKKDFSTQCDLQSSNTGCNTTIPLTLTTMMISNGKVKNMQTEKYMGRRGTRIKYDKDTLLLFCGTKTLPRRFFNILNFPMEIMLKDAKIIDPEQLRMEADFVWEEQKGNGNDFRRQWRKPNEETGGWTNPMNSNNSWHKTQY</sequence>
<keyword evidence="3" id="KW-1185">Reference proteome</keyword>
<dbReference type="Proteomes" id="UP001642540">
    <property type="component" value="Unassembled WGS sequence"/>
</dbReference>
<feature type="compositionally biased region" description="Basic and acidic residues" evidence="1">
    <location>
        <begin position="210"/>
        <end position="220"/>
    </location>
</feature>